<accession>A0A445J7I2</accession>
<dbReference type="InterPro" id="IPR040415">
    <property type="entry name" value="SETD9"/>
</dbReference>
<dbReference type="PANTHER" id="PTHR33524:SF1">
    <property type="entry name" value="SET DOMAIN-CONTAINING PROTEIN"/>
    <property type="match status" value="1"/>
</dbReference>
<dbReference type="InterPro" id="IPR046341">
    <property type="entry name" value="SET_dom_sf"/>
</dbReference>
<reference evidence="2 3" key="1">
    <citation type="submission" date="2018-09" db="EMBL/GenBank/DDBJ databases">
        <title>A high-quality reference genome of wild soybean provides a powerful tool to mine soybean genomes.</title>
        <authorList>
            <person name="Xie M."/>
            <person name="Chung C.Y.L."/>
            <person name="Li M.-W."/>
            <person name="Wong F.-L."/>
            <person name="Chan T.-F."/>
            <person name="Lam H.-M."/>
        </authorList>
    </citation>
    <scope>NUCLEOTIDE SEQUENCE [LARGE SCALE GENOMIC DNA]</scope>
    <source>
        <strain evidence="3">cv. W05</strain>
        <tissue evidence="2">Hypocotyl of etiolated seedlings</tissue>
    </source>
</reference>
<dbReference type="CDD" id="cd10537">
    <property type="entry name" value="SET_SETD9"/>
    <property type="match status" value="1"/>
</dbReference>
<evidence type="ECO:0000313" key="2">
    <source>
        <dbReference type="EMBL" id="RZB94327.1"/>
    </source>
</evidence>
<gene>
    <name evidence="2" type="ORF">D0Y65_025521</name>
</gene>
<dbReference type="AlphaFoldDB" id="A0A445J7I2"/>
<protein>
    <recommendedName>
        <fullName evidence="4">SET domain-containing protein</fullName>
    </recommendedName>
</protein>
<proteinExistence type="predicted"/>
<evidence type="ECO:0008006" key="4">
    <source>
        <dbReference type="Google" id="ProtNLM"/>
    </source>
</evidence>
<dbReference type="Gene3D" id="2.170.270.10">
    <property type="entry name" value="SET domain"/>
    <property type="match status" value="1"/>
</dbReference>
<sequence length="492" mass="55306">MPSVPRNMYQGVPLFRSLRLLPCTRIVYGGVGWLGGGPTHAHTIGPSMSVYDDLAAASLYPSKNISSLKTLHFASKAHFIVNSSVSFIQLLMALLFQKFQEAVKTLAKRPSFTKDPRQLQFEADINRLFLYLSYNHLGKNADEAHAEEIIEMASKASFADQQMQVQENVHSQIKTFCTFMDEILLPNEKMVNEHQLQNTVPRRSGLGFAVGSRNDPAYNNLASPKTRPLSQAVVSQNLKDQLGYTVNVTPSQIPHKDAGQGLFLDGTVDVGAVVAFYPGIVYSPAYYRYIPGYPKVDTLNPYLITRYDGNVINAQPWGSGGDNRELWNGRKTGEIKPDVKGAEPEKGSERFWKLLSKPLEGYQGGNNEVIERRNPLALAHFANHPPKGVQPNVMICPYDFPLTESNMRVYIPNVLFGNAEVNMRRFGSFWFKSGGGSRNSGSNVPTLKTLVLIATRPLQDEELFLNYRLSNTKRRPEWYNPVDEEEDRRRWS</sequence>
<name>A0A445J7I2_GLYSO</name>
<keyword evidence="3" id="KW-1185">Reference proteome</keyword>
<comment type="caution">
    <text evidence="2">The sequence shown here is derived from an EMBL/GenBank/DDBJ whole genome shotgun (WGS) entry which is preliminary data.</text>
</comment>
<dbReference type="PANTHER" id="PTHR33524">
    <property type="entry name" value="C5ORF35"/>
    <property type="match status" value="1"/>
</dbReference>
<feature type="region of interest" description="Disordered" evidence="1">
    <location>
        <begin position="323"/>
        <end position="344"/>
    </location>
</feature>
<dbReference type="Proteomes" id="UP000289340">
    <property type="component" value="Chromosome 9"/>
</dbReference>
<organism evidence="2 3">
    <name type="scientific">Glycine soja</name>
    <name type="common">Wild soybean</name>
    <dbReference type="NCBI Taxonomy" id="3848"/>
    <lineage>
        <taxon>Eukaryota</taxon>
        <taxon>Viridiplantae</taxon>
        <taxon>Streptophyta</taxon>
        <taxon>Embryophyta</taxon>
        <taxon>Tracheophyta</taxon>
        <taxon>Spermatophyta</taxon>
        <taxon>Magnoliopsida</taxon>
        <taxon>eudicotyledons</taxon>
        <taxon>Gunneridae</taxon>
        <taxon>Pentapetalae</taxon>
        <taxon>rosids</taxon>
        <taxon>fabids</taxon>
        <taxon>Fabales</taxon>
        <taxon>Fabaceae</taxon>
        <taxon>Papilionoideae</taxon>
        <taxon>50 kb inversion clade</taxon>
        <taxon>NPAAA clade</taxon>
        <taxon>indigoferoid/millettioid clade</taxon>
        <taxon>Phaseoleae</taxon>
        <taxon>Glycine</taxon>
        <taxon>Glycine subgen. Soja</taxon>
    </lineage>
</organism>
<evidence type="ECO:0000256" key="1">
    <source>
        <dbReference type="SAM" id="MobiDB-lite"/>
    </source>
</evidence>
<dbReference type="EMBL" id="QZWG01000009">
    <property type="protein sequence ID" value="RZB94327.1"/>
    <property type="molecule type" value="Genomic_DNA"/>
</dbReference>
<evidence type="ECO:0000313" key="3">
    <source>
        <dbReference type="Proteomes" id="UP000289340"/>
    </source>
</evidence>